<dbReference type="STRING" id="452637.Oter_3399"/>
<dbReference type="HOGENOM" id="CLU_3186549_0_0_0"/>
<gene>
    <name evidence="1" type="ordered locus">Oter_3399</name>
</gene>
<reference evidence="1 2" key="1">
    <citation type="journal article" date="2011" name="J. Bacteriol.">
        <title>Genome sequence of the verrucomicrobium Opitutus terrae PB90-1, an abundant inhabitant of rice paddy soil ecosystems.</title>
        <authorList>
            <person name="van Passel M.W."/>
            <person name="Kant R."/>
            <person name="Palva A."/>
            <person name="Copeland A."/>
            <person name="Lucas S."/>
            <person name="Lapidus A."/>
            <person name="Glavina del Rio T."/>
            <person name="Pitluck S."/>
            <person name="Goltsman E."/>
            <person name="Clum A."/>
            <person name="Sun H."/>
            <person name="Schmutz J."/>
            <person name="Larimer F.W."/>
            <person name="Land M.L."/>
            <person name="Hauser L."/>
            <person name="Kyrpides N."/>
            <person name="Mikhailova N."/>
            <person name="Richardson P.P."/>
            <person name="Janssen P.H."/>
            <person name="de Vos W.M."/>
            <person name="Smidt H."/>
        </authorList>
    </citation>
    <scope>NUCLEOTIDE SEQUENCE [LARGE SCALE GENOMIC DNA]</scope>
    <source>
        <strain evidence="2">DSM 11246 / JCM 15787 / PB90-1</strain>
    </source>
</reference>
<keyword evidence="2" id="KW-1185">Reference proteome</keyword>
<dbReference type="EMBL" id="CP001032">
    <property type="protein sequence ID" value="ACB76676.1"/>
    <property type="molecule type" value="Genomic_DNA"/>
</dbReference>
<dbReference type="AlphaFoldDB" id="B1ZUB4"/>
<name>B1ZUB4_OPITP</name>
<protein>
    <submittedName>
        <fullName evidence="1">Uncharacterized protein</fullName>
    </submittedName>
</protein>
<sequence>MTKRELLQRMLPPCMDVGGNDAVVELWIITGLSRGCSRWDGPYWRN</sequence>
<organism evidence="1 2">
    <name type="scientific">Opitutus terrae (strain DSM 11246 / JCM 15787 / PB90-1)</name>
    <dbReference type="NCBI Taxonomy" id="452637"/>
    <lineage>
        <taxon>Bacteria</taxon>
        <taxon>Pseudomonadati</taxon>
        <taxon>Verrucomicrobiota</taxon>
        <taxon>Opitutia</taxon>
        <taxon>Opitutales</taxon>
        <taxon>Opitutaceae</taxon>
        <taxon>Opitutus</taxon>
    </lineage>
</organism>
<dbReference type="RefSeq" id="WP_012376205.1">
    <property type="nucleotide sequence ID" value="NC_010571.1"/>
</dbReference>
<proteinExistence type="predicted"/>
<dbReference type="Proteomes" id="UP000007013">
    <property type="component" value="Chromosome"/>
</dbReference>
<accession>B1ZUB4</accession>
<evidence type="ECO:0000313" key="2">
    <source>
        <dbReference type="Proteomes" id="UP000007013"/>
    </source>
</evidence>
<dbReference type="KEGG" id="ote:Oter_3399"/>
<evidence type="ECO:0000313" key="1">
    <source>
        <dbReference type="EMBL" id="ACB76676.1"/>
    </source>
</evidence>